<protein>
    <submittedName>
        <fullName evidence="3">Uncharacterized protein conserved in bacteria</fullName>
    </submittedName>
</protein>
<dbReference type="GO" id="GO:0003824">
    <property type="term" value="F:catalytic activity"/>
    <property type="evidence" value="ECO:0007669"/>
    <property type="project" value="InterPro"/>
</dbReference>
<organism evidence="3 4">
    <name type="scientific">Actinomyces slackii</name>
    <dbReference type="NCBI Taxonomy" id="52774"/>
    <lineage>
        <taxon>Bacteria</taxon>
        <taxon>Bacillati</taxon>
        <taxon>Actinomycetota</taxon>
        <taxon>Actinomycetes</taxon>
        <taxon>Actinomycetales</taxon>
        <taxon>Actinomycetaceae</taxon>
        <taxon>Actinomyces</taxon>
    </lineage>
</organism>
<reference evidence="3 4" key="1">
    <citation type="submission" date="2018-12" db="EMBL/GenBank/DDBJ databases">
        <authorList>
            <consortium name="Pathogen Informatics"/>
        </authorList>
    </citation>
    <scope>NUCLEOTIDE SEQUENCE [LARGE SCALE GENOMIC DNA]</scope>
    <source>
        <strain evidence="3 4">NCTC11923</strain>
    </source>
</reference>
<feature type="domain" description="Endonuclease/exonuclease/phosphatase" evidence="2">
    <location>
        <begin position="117"/>
        <end position="336"/>
    </location>
</feature>
<dbReference type="Gene3D" id="3.60.10.10">
    <property type="entry name" value="Endonuclease/exonuclease/phosphatase"/>
    <property type="match status" value="1"/>
</dbReference>
<dbReference type="InterPro" id="IPR036691">
    <property type="entry name" value="Endo/exonu/phosph_ase_sf"/>
</dbReference>
<dbReference type="Pfam" id="PF03372">
    <property type="entry name" value="Exo_endo_phos"/>
    <property type="match status" value="1"/>
</dbReference>
<feature type="transmembrane region" description="Helical" evidence="1">
    <location>
        <begin position="47"/>
        <end position="64"/>
    </location>
</feature>
<gene>
    <name evidence="3" type="ORF">NCTC11923_00356</name>
</gene>
<dbReference type="KEGG" id="asla:NCTC11923_00356"/>
<proteinExistence type="predicted"/>
<feature type="transmembrane region" description="Helical" evidence="1">
    <location>
        <begin position="76"/>
        <end position="98"/>
    </location>
</feature>
<keyword evidence="4" id="KW-1185">Reference proteome</keyword>
<dbReference type="EMBL" id="LR134363">
    <property type="protein sequence ID" value="VEG73747.1"/>
    <property type="molecule type" value="Genomic_DNA"/>
</dbReference>
<evidence type="ECO:0000313" key="4">
    <source>
        <dbReference type="Proteomes" id="UP000276899"/>
    </source>
</evidence>
<accession>A0A3S4SIY5</accession>
<sequence>MTRLLSRRALGWAVAALIALVALMSIWPPATMQPFMAQLIALRSFQVVGWALLGLAVLGIALLRRRLARPGAHRPGLRTGSLAAVLLIVALVHGGIIVSRGLSPRSEAPQDSLTVLNLNTEREDVPARDVATAATTASADIIVLTETSEDYGQALAGMLTTEDFTVYTAVGAPGWQDTEPEDGGIDPVRATTVLVASHLGQFRQVEGPQGAGRGLVRLEPVDGTGPVIIGAHTYPPVPGYMSLWRSSTAVVASLCQAPAPGLILVGDLNATRDHAPLRDLHECVSAGEQAGIGGLATWPTATGTTLMGATIDHVLIDPGAWQARSGEVLDLPGSDHRAVVVHLTERPQGH</sequence>
<dbReference type="SUPFAM" id="SSF56219">
    <property type="entry name" value="DNase I-like"/>
    <property type="match status" value="1"/>
</dbReference>
<evidence type="ECO:0000256" key="1">
    <source>
        <dbReference type="SAM" id="Phobius"/>
    </source>
</evidence>
<name>A0A3S4SIY5_9ACTO</name>
<keyword evidence="1" id="KW-1133">Transmembrane helix</keyword>
<feature type="transmembrane region" description="Helical" evidence="1">
    <location>
        <begin position="9"/>
        <end position="27"/>
    </location>
</feature>
<dbReference type="AlphaFoldDB" id="A0A3S4SIY5"/>
<keyword evidence="1" id="KW-0472">Membrane</keyword>
<evidence type="ECO:0000313" key="3">
    <source>
        <dbReference type="EMBL" id="VEG73747.1"/>
    </source>
</evidence>
<keyword evidence="1" id="KW-0812">Transmembrane</keyword>
<dbReference type="InterPro" id="IPR005135">
    <property type="entry name" value="Endo/exonuclease/phosphatase"/>
</dbReference>
<dbReference type="RefSeq" id="WP_084500778.1">
    <property type="nucleotide sequence ID" value="NZ_CBCRWE010000048.1"/>
</dbReference>
<evidence type="ECO:0000259" key="2">
    <source>
        <dbReference type="Pfam" id="PF03372"/>
    </source>
</evidence>
<dbReference type="Proteomes" id="UP000276899">
    <property type="component" value="Chromosome"/>
</dbReference>